<proteinExistence type="predicted"/>
<reference evidence="4 5" key="1">
    <citation type="submission" date="2016-10" db="EMBL/GenBank/DDBJ databases">
        <authorList>
            <person name="de Groot N.N."/>
        </authorList>
    </citation>
    <scope>NUCLEOTIDE SEQUENCE [LARGE SCALE GENOMIC DNA]</scope>
    <source>
        <strain evidence="4 5">CPCC 202808</strain>
    </source>
</reference>
<dbReference type="STRING" id="504797.SAMN05421678_101190"/>
<feature type="transmembrane region" description="Helical" evidence="2">
    <location>
        <begin position="7"/>
        <end position="28"/>
    </location>
</feature>
<dbReference type="EMBL" id="JACBZA010000001">
    <property type="protein sequence ID" value="NYH84420.1"/>
    <property type="molecule type" value="Genomic_DNA"/>
</dbReference>
<gene>
    <name evidence="3" type="ORF">FHR37_003271</name>
    <name evidence="4" type="ORF">SAMN05421678_101190</name>
</gene>
<keyword evidence="2" id="KW-1133">Transmembrane helix</keyword>
<reference evidence="3 6" key="2">
    <citation type="submission" date="2020-07" db="EMBL/GenBank/DDBJ databases">
        <title>Sequencing the genomes of 1000 actinobacteria strains.</title>
        <authorList>
            <person name="Klenk H.-P."/>
        </authorList>
    </citation>
    <scope>NUCLEOTIDE SEQUENCE [LARGE SCALE GENOMIC DNA]</scope>
    <source>
        <strain evidence="3 6">DSM 45117</strain>
    </source>
</reference>
<protein>
    <recommendedName>
        <fullName evidence="7">VanZ like family protein</fullName>
    </recommendedName>
</protein>
<dbReference type="PANTHER" id="PTHR28008">
    <property type="entry name" value="DOMAIN PROTEIN, PUTATIVE (AFU_ORTHOLOGUE AFUA_3G10980)-RELATED"/>
    <property type="match status" value="1"/>
</dbReference>
<feature type="compositionally biased region" description="Basic and acidic residues" evidence="1">
    <location>
        <begin position="123"/>
        <end position="136"/>
    </location>
</feature>
<dbReference type="AlphaFoldDB" id="A0A1I2KH68"/>
<accession>A0A1I2KH68</accession>
<keyword evidence="2" id="KW-0812">Transmembrane</keyword>
<keyword evidence="2" id="KW-0472">Membrane</keyword>
<dbReference type="OrthoDB" id="3831062at2"/>
<name>A0A1I2KH68_9ACTN</name>
<evidence type="ECO:0000313" key="3">
    <source>
        <dbReference type="EMBL" id="NYH84420.1"/>
    </source>
</evidence>
<sequence>MRRLTGVAGAAWWVAFALACVLNLYGLYAPSEPGPDLTFAYADKVAHFATFASVAFTGAMVGVPVRWLAGILALHAVSSEIVQGTLMAHREGDPFDVLADLAGVTAGLALAAAGRHFAVRKDRAAGEDLSARDGGDARTTAPDAGS</sequence>
<dbReference type="RefSeq" id="WP_092879919.1">
    <property type="nucleotide sequence ID" value="NZ_FOOI01000001.1"/>
</dbReference>
<evidence type="ECO:0008006" key="7">
    <source>
        <dbReference type="Google" id="ProtNLM"/>
    </source>
</evidence>
<dbReference type="Proteomes" id="UP000199052">
    <property type="component" value="Unassembled WGS sequence"/>
</dbReference>
<dbReference type="Proteomes" id="UP000533017">
    <property type="component" value="Unassembled WGS sequence"/>
</dbReference>
<evidence type="ECO:0000313" key="6">
    <source>
        <dbReference type="Proteomes" id="UP000533017"/>
    </source>
</evidence>
<evidence type="ECO:0000256" key="1">
    <source>
        <dbReference type="SAM" id="MobiDB-lite"/>
    </source>
</evidence>
<organism evidence="4 5">
    <name type="scientific">Actinopolymorpha cephalotaxi</name>
    <dbReference type="NCBI Taxonomy" id="504797"/>
    <lineage>
        <taxon>Bacteria</taxon>
        <taxon>Bacillati</taxon>
        <taxon>Actinomycetota</taxon>
        <taxon>Actinomycetes</taxon>
        <taxon>Propionibacteriales</taxon>
        <taxon>Actinopolymorphaceae</taxon>
        <taxon>Actinopolymorpha</taxon>
    </lineage>
</organism>
<dbReference type="PROSITE" id="PS51257">
    <property type="entry name" value="PROKAR_LIPOPROTEIN"/>
    <property type="match status" value="1"/>
</dbReference>
<feature type="region of interest" description="Disordered" evidence="1">
    <location>
        <begin position="123"/>
        <end position="146"/>
    </location>
</feature>
<dbReference type="PANTHER" id="PTHR28008:SF1">
    <property type="entry name" value="DOMAIN PROTEIN, PUTATIVE (AFU_ORTHOLOGUE AFUA_3G10980)-RELATED"/>
    <property type="match status" value="1"/>
</dbReference>
<evidence type="ECO:0000313" key="5">
    <source>
        <dbReference type="Proteomes" id="UP000199052"/>
    </source>
</evidence>
<evidence type="ECO:0000256" key="2">
    <source>
        <dbReference type="SAM" id="Phobius"/>
    </source>
</evidence>
<feature type="transmembrane region" description="Helical" evidence="2">
    <location>
        <begin position="48"/>
        <end position="69"/>
    </location>
</feature>
<dbReference type="EMBL" id="FOOI01000001">
    <property type="protein sequence ID" value="SFF64461.1"/>
    <property type="molecule type" value="Genomic_DNA"/>
</dbReference>
<keyword evidence="6" id="KW-1185">Reference proteome</keyword>
<evidence type="ECO:0000313" key="4">
    <source>
        <dbReference type="EMBL" id="SFF64461.1"/>
    </source>
</evidence>